<dbReference type="RefSeq" id="WP_340290452.1">
    <property type="nucleotide sequence ID" value="NZ_JBBEOI010000019.1"/>
</dbReference>
<reference evidence="8" key="1">
    <citation type="journal article" date="2019" name="Int. J. Syst. Evol. Microbiol.">
        <title>The Global Catalogue of Microorganisms (GCM) 10K type strain sequencing project: providing services to taxonomists for standard genome sequencing and annotation.</title>
        <authorList>
            <consortium name="The Broad Institute Genomics Platform"/>
            <consortium name="The Broad Institute Genome Sequencing Center for Infectious Disease"/>
            <person name="Wu L."/>
            <person name="Ma J."/>
        </authorList>
    </citation>
    <scope>NUCLEOTIDE SEQUENCE [LARGE SCALE GENOMIC DNA]</scope>
    <source>
        <strain evidence="8">NCAIM B.02333</strain>
    </source>
</reference>
<dbReference type="SUPFAM" id="SSF55781">
    <property type="entry name" value="GAF domain-like"/>
    <property type="match status" value="1"/>
</dbReference>
<keyword evidence="1" id="KW-0808">Transferase</keyword>
<name>A0ABV7WL27_9MICO</name>
<feature type="region of interest" description="Disordered" evidence="5">
    <location>
        <begin position="1"/>
        <end position="28"/>
    </location>
</feature>
<evidence type="ECO:0000313" key="8">
    <source>
        <dbReference type="Proteomes" id="UP001595685"/>
    </source>
</evidence>
<keyword evidence="2" id="KW-0418">Kinase</keyword>
<dbReference type="InterPro" id="IPR003018">
    <property type="entry name" value="GAF"/>
</dbReference>
<protein>
    <submittedName>
        <fullName evidence="7">ANTAR domain-containing protein</fullName>
    </submittedName>
</protein>
<dbReference type="InterPro" id="IPR011006">
    <property type="entry name" value="CheY-like_superfamily"/>
</dbReference>
<dbReference type="Gene3D" id="3.30.450.40">
    <property type="match status" value="1"/>
</dbReference>
<dbReference type="InterPro" id="IPR005561">
    <property type="entry name" value="ANTAR"/>
</dbReference>
<dbReference type="Pfam" id="PF03861">
    <property type="entry name" value="ANTAR"/>
    <property type="match status" value="1"/>
</dbReference>
<feature type="domain" description="ANTAR" evidence="6">
    <location>
        <begin position="220"/>
        <end position="281"/>
    </location>
</feature>
<dbReference type="SMART" id="SM00065">
    <property type="entry name" value="GAF"/>
    <property type="match status" value="1"/>
</dbReference>
<sequence>MSGDTHPEESDPSDDAVGGGARDGVPGSDALAELVDAADDLPLGERWVPTLPPVELDQAIAELASLSLAGTSLTDVVRQVATLAQASIPGADEVSITLVEGAKAHTVAFTGDLAAQLDERQYDEGSGPCMDAARQGGTVPLFDLGRDLDDHRRYPRFVDAARRAGVTGSLSVGMAVPSRVVGALNMYARGDGSGLGPSSVPAAEAFAGYAATTLANAHLLHSAQRVAEQMKAALVSRATIEQAKGVLMARTGCTPDDAFAELVRLSRSQNRKLAQVAAELVAATSQR</sequence>
<dbReference type="Proteomes" id="UP001595685">
    <property type="component" value="Unassembled WGS sequence"/>
</dbReference>
<dbReference type="PIRSF" id="PIRSF036625">
    <property type="entry name" value="GAF_ANTAR"/>
    <property type="match status" value="1"/>
</dbReference>
<comment type="caution">
    <text evidence="7">The sequence shown here is derived from an EMBL/GenBank/DDBJ whole genome shotgun (WGS) entry which is preliminary data.</text>
</comment>
<proteinExistence type="predicted"/>
<dbReference type="InterPro" id="IPR029016">
    <property type="entry name" value="GAF-like_dom_sf"/>
</dbReference>
<evidence type="ECO:0000256" key="2">
    <source>
        <dbReference type="ARBA" id="ARBA00022777"/>
    </source>
</evidence>
<keyword evidence="8" id="KW-1185">Reference proteome</keyword>
<evidence type="ECO:0000256" key="4">
    <source>
        <dbReference type="ARBA" id="ARBA00023163"/>
    </source>
</evidence>
<evidence type="ECO:0000259" key="6">
    <source>
        <dbReference type="PROSITE" id="PS50921"/>
    </source>
</evidence>
<keyword evidence="3" id="KW-0805">Transcription regulation</keyword>
<dbReference type="SMART" id="SM01012">
    <property type="entry name" value="ANTAR"/>
    <property type="match status" value="1"/>
</dbReference>
<gene>
    <name evidence="7" type="ORF">ACFOLH_18585</name>
</gene>
<organism evidence="7 8">
    <name type="scientific">Aquipuribacter hungaricus</name>
    <dbReference type="NCBI Taxonomy" id="545624"/>
    <lineage>
        <taxon>Bacteria</taxon>
        <taxon>Bacillati</taxon>
        <taxon>Actinomycetota</taxon>
        <taxon>Actinomycetes</taxon>
        <taxon>Micrococcales</taxon>
        <taxon>Intrasporangiaceae</taxon>
        <taxon>Aquipuribacter</taxon>
    </lineage>
</organism>
<dbReference type="Gene3D" id="1.10.10.10">
    <property type="entry name" value="Winged helix-like DNA-binding domain superfamily/Winged helix DNA-binding domain"/>
    <property type="match status" value="1"/>
</dbReference>
<evidence type="ECO:0000256" key="5">
    <source>
        <dbReference type="SAM" id="MobiDB-lite"/>
    </source>
</evidence>
<evidence type="ECO:0000256" key="3">
    <source>
        <dbReference type="ARBA" id="ARBA00023015"/>
    </source>
</evidence>
<dbReference type="EMBL" id="JBHRWW010000021">
    <property type="protein sequence ID" value="MFC3690360.1"/>
    <property type="molecule type" value="Genomic_DNA"/>
</dbReference>
<accession>A0ABV7WL27</accession>
<dbReference type="InterPro" id="IPR012074">
    <property type="entry name" value="GAF_ANTAR"/>
</dbReference>
<dbReference type="SUPFAM" id="SSF52172">
    <property type="entry name" value="CheY-like"/>
    <property type="match status" value="1"/>
</dbReference>
<evidence type="ECO:0000313" key="7">
    <source>
        <dbReference type="EMBL" id="MFC3690360.1"/>
    </source>
</evidence>
<evidence type="ECO:0000256" key="1">
    <source>
        <dbReference type="ARBA" id="ARBA00022679"/>
    </source>
</evidence>
<keyword evidence="4" id="KW-0804">Transcription</keyword>
<dbReference type="InterPro" id="IPR036388">
    <property type="entry name" value="WH-like_DNA-bd_sf"/>
</dbReference>
<dbReference type="PROSITE" id="PS50921">
    <property type="entry name" value="ANTAR"/>
    <property type="match status" value="1"/>
</dbReference>
<dbReference type="Pfam" id="PF13185">
    <property type="entry name" value="GAF_2"/>
    <property type="match status" value="1"/>
</dbReference>